<accession>A0A075UZR5</accession>
<protein>
    <submittedName>
        <fullName evidence="2">Putative membrane protein</fullName>
    </submittedName>
</protein>
<dbReference type="HOGENOM" id="CLU_2550875_0_0_11"/>
<dbReference type="RefSeq" id="WP_038516762.1">
    <property type="nucleotide sequence ID" value="NZ_CP008953.1"/>
</dbReference>
<evidence type="ECO:0000256" key="1">
    <source>
        <dbReference type="SAM" id="Phobius"/>
    </source>
</evidence>
<dbReference type="STRING" id="208439.AJAP_28175"/>
<keyword evidence="3" id="KW-1185">Reference proteome</keyword>
<keyword evidence="1" id="KW-1133">Transmembrane helix</keyword>
<keyword evidence="1" id="KW-0472">Membrane</keyword>
<dbReference type="KEGG" id="aja:AJAP_28175"/>
<name>A0A075UZR5_9PSEU</name>
<sequence length="82" mass="9097">MTNPTDEPGFLLRMILDKLNVLDGKLDGQSEKLVSHEIRLSAVEKTQEEQKTAKSGAWKQWAAIGVAILAALLNWLLPLITK</sequence>
<dbReference type="AlphaFoldDB" id="A0A075UZR5"/>
<organism evidence="2 3">
    <name type="scientific">Amycolatopsis japonica</name>
    <dbReference type="NCBI Taxonomy" id="208439"/>
    <lineage>
        <taxon>Bacteria</taxon>
        <taxon>Bacillati</taxon>
        <taxon>Actinomycetota</taxon>
        <taxon>Actinomycetes</taxon>
        <taxon>Pseudonocardiales</taxon>
        <taxon>Pseudonocardiaceae</taxon>
        <taxon>Amycolatopsis</taxon>
        <taxon>Amycolatopsis japonica group</taxon>
    </lineage>
</organism>
<keyword evidence="1" id="KW-0812">Transmembrane</keyword>
<reference evidence="2 3" key="1">
    <citation type="journal article" date="2014" name="J. Biotechnol.">
        <title>Complete genome sequence of the actinobacterium Amycolatopsis japonica MG417-CF17(T) (=DSM 44213T) producing (S,S)-N,N'-ethylenediaminedisuccinic acid.</title>
        <authorList>
            <person name="Stegmann E."/>
            <person name="Albersmeier A."/>
            <person name="Spohn M."/>
            <person name="Gert H."/>
            <person name="Weber T."/>
            <person name="Wohlleben W."/>
            <person name="Kalinowski J."/>
            <person name="Ruckert C."/>
        </authorList>
    </citation>
    <scope>NUCLEOTIDE SEQUENCE [LARGE SCALE GENOMIC DNA]</scope>
    <source>
        <strain evidence="3">MG417-CF17 (DSM 44213)</strain>
    </source>
</reference>
<evidence type="ECO:0000313" key="2">
    <source>
        <dbReference type="EMBL" id="AIG78473.1"/>
    </source>
</evidence>
<feature type="transmembrane region" description="Helical" evidence="1">
    <location>
        <begin position="61"/>
        <end position="80"/>
    </location>
</feature>
<dbReference type="Proteomes" id="UP000028492">
    <property type="component" value="Chromosome"/>
</dbReference>
<proteinExistence type="predicted"/>
<gene>
    <name evidence="2" type="ORF">AJAP_28175</name>
</gene>
<evidence type="ECO:0000313" key="3">
    <source>
        <dbReference type="Proteomes" id="UP000028492"/>
    </source>
</evidence>
<dbReference type="EMBL" id="CP008953">
    <property type="protein sequence ID" value="AIG78473.1"/>
    <property type="molecule type" value="Genomic_DNA"/>
</dbReference>